<reference evidence="4 5" key="1">
    <citation type="journal article" date="2019" name="Nat. Plants">
        <title>Stout camphor tree genome fills gaps in understanding of flowering plant genome evolution.</title>
        <authorList>
            <person name="Chaw S.M."/>
            <person name="Liu Y.C."/>
            <person name="Wu Y.W."/>
            <person name="Wang H.Y."/>
            <person name="Lin C.I."/>
            <person name="Wu C.S."/>
            <person name="Ke H.M."/>
            <person name="Chang L.Y."/>
            <person name="Hsu C.Y."/>
            <person name="Yang H.T."/>
            <person name="Sudianto E."/>
            <person name="Hsu M.H."/>
            <person name="Wu K.P."/>
            <person name="Wang L.N."/>
            <person name="Leebens-Mack J.H."/>
            <person name="Tsai I.J."/>
        </authorList>
    </citation>
    <scope>NUCLEOTIDE SEQUENCE [LARGE SCALE GENOMIC DNA]</scope>
    <source>
        <strain evidence="5">cv. Chaw 1501</strain>
        <tissue evidence="4">Young leaves</tissue>
    </source>
</reference>
<dbReference type="InterPro" id="IPR012677">
    <property type="entry name" value="Nucleotide-bd_a/b_plait_sf"/>
</dbReference>
<proteinExistence type="predicted"/>
<dbReference type="PANTHER" id="PTHR48027">
    <property type="entry name" value="HETEROGENEOUS NUCLEAR RIBONUCLEOPROTEIN 87F-RELATED"/>
    <property type="match status" value="1"/>
</dbReference>
<protein>
    <submittedName>
        <fullName evidence="4">RNA recognition motif domain-containing protein</fullName>
    </submittedName>
</protein>
<keyword evidence="1 2" id="KW-0694">RNA-binding</keyword>
<keyword evidence="5" id="KW-1185">Reference proteome</keyword>
<dbReference type="InterPro" id="IPR000504">
    <property type="entry name" value="RRM_dom"/>
</dbReference>
<dbReference type="SMART" id="SM00360">
    <property type="entry name" value="RRM"/>
    <property type="match status" value="1"/>
</dbReference>
<feature type="domain" description="RRM" evidence="3">
    <location>
        <begin position="40"/>
        <end position="105"/>
    </location>
</feature>
<dbReference type="Proteomes" id="UP000283530">
    <property type="component" value="Unassembled WGS sequence"/>
</dbReference>
<dbReference type="GO" id="GO:0003723">
    <property type="term" value="F:RNA binding"/>
    <property type="evidence" value="ECO:0007669"/>
    <property type="project" value="UniProtKB-UniRule"/>
</dbReference>
<dbReference type="Pfam" id="PF00076">
    <property type="entry name" value="RRM_1"/>
    <property type="match status" value="1"/>
</dbReference>
<gene>
    <name evidence="4" type="ORF">CKAN_01196900</name>
</gene>
<dbReference type="EMBL" id="QPKB01000004">
    <property type="protein sequence ID" value="RWR83220.1"/>
    <property type="molecule type" value="Genomic_DNA"/>
</dbReference>
<dbReference type="PROSITE" id="PS50102">
    <property type="entry name" value="RRM"/>
    <property type="match status" value="1"/>
</dbReference>
<dbReference type="STRING" id="337451.A0A3S3N9E8"/>
<sequence length="105" mass="11237">MAFAIKIGNLLKQTVNKHIKPELSASSPSLFQAIRCMSSSKIFLGGLSFNTDDTSLREACSSYGEVIEARVILDRETGRSRGFGFVTFTSGEEASAAISALDGKV</sequence>
<dbReference type="Gene3D" id="3.30.70.330">
    <property type="match status" value="1"/>
</dbReference>
<name>A0A3S3N9E8_9MAGN</name>
<dbReference type="OrthoDB" id="439808at2759"/>
<comment type="caution">
    <text evidence="4">The sequence shown here is derived from an EMBL/GenBank/DDBJ whole genome shotgun (WGS) entry which is preliminary data.</text>
</comment>
<accession>A0A3S3N9E8</accession>
<dbReference type="InterPro" id="IPR035979">
    <property type="entry name" value="RBD_domain_sf"/>
</dbReference>
<organism evidence="4 5">
    <name type="scientific">Cinnamomum micranthum f. kanehirae</name>
    <dbReference type="NCBI Taxonomy" id="337451"/>
    <lineage>
        <taxon>Eukaryota</taxon>
        <taxon>Viridiplantae</taxon>
        <taxon>Streptophyta</taxon>
        <taxon>Embryophyta</taxon>
        <taxon>Tracheophyta</taxon>
        <taxon>Spermatophyta</taxon>
        <taxon>Magnoliopsida</taxon>
        <taxon>Magnoliidae</taxon>
        <taxon>Laurales</taxon>
        <taxon>Lauraceae</taxon>
        <taxon>Cinnamomum</taxon>
    </lineage>
</organism>
<dbReference type="AlphaFoldDB" id="A0A3S3N9E8"/>
<dbReference type="InterPro" id="IPR052462">
    <property type="entry name" value="SLIRP/GR-RBP-like"/>
</dbReference>
<dbReference type="SUPFAM" id="SSF54928">
    <property type="entry name" value="RNA-binding domain, RBD"/>
    <property type="match status" value="1"/>
</dbReference>
<evidence type="ECO:0000256" key="1">
    <source>
        <dbReference type="ARBA" id="ARBA00022884"/>
    </source>
</evidence>
<evidence type="ECO:0000259" key="3">
    <source>
        <dbReference type="PROSITE" id="PS50102"/>
    </source>
</evidence>
<evidence type="ECO:0000313" key="4">
    <source>
        <dbReference type="EMBL" id="RWR83220.1"/>
    </source>
</evidence>
<evidence type="ECO:0000256" key="2">
    <source>
        <dbReference type="PROSITE-ProRule" id="PRU00176"/>
    </source>
</evidence>
<evidence type="ECO:0000313" key="5">
    <source>
        <dbReference type="Proteomes" id="UP000283530"/>
    </source>
</evidence>